<proteinExistence type="predicted"/>
<evidence type="ECO:0000313" key="1">
    <source>
        <dbReference type="EMBL" id="CAJ1958658.1"/>
    </source>
</evidence>
<keyword evidence="2" id="KW-1185">Reference proteome</keyword>
<gene>
    <name evidence="1" type="ORF">CYCCA115_LOCUS17286</name>
</gene>
<accession>A0AAD2PW15</accession>
<dbReference type="AlphaFoldDB" id="A0AAD2PW15"/>
<name>A0AAD2PW15_9STRA</name>
<comment type="caution">
    <text evidence="1">The sequence shown here is derived from an EMBL/GenBank/DDBJ whole genome shotgun (WGS) entry which is preliminary data.</text>
</comment>
<dbReference type="Proteomes" id="UP001295423">
    <property type="component" value="Unassembled WGS sequence"/>
</dbReference>
<sequence>MAWTAPSHILSGSSSQLLILDAGVGTGERPLYDGTNYTFPDTTKSAGIAELLENTFVNACFQLREGFVDVLKMFVAASIAGYEFGFPIDEIARELDECPNQTANRPLMEEEIKLRRGWYCVVYLTLATLGHPTKTSSIVDSIPDDIRSEFGGVIDWAVETQKKGIAVSNEGLLKQSDTSNLSPMDIAILSQSIRVMTLTFTVLRETQEARAGDIAPPTPPIEGAY</sequence>
<evidence type="ECO:0000313" key="2">
    <source>
        <dbReference type="Proteomes" id="UP001295423"/>
    </source>
</evidence>
<dbReference type="EMBL" id="CAKOGP040001980">
    <property type="protein sequence ID" value="CAJ1958658.1"/>
    <property type="molecule type" value="Genomic_DNA"/>
</dbReference>
<organism evidence="1 2">
    <name type="scientific">Cylindrotheca closterium</name>
    <dbReference type="NCBI Taxonomy" id="2856"/>
    <lineage>
        <taxon>Eukaryota</taxon>
        <taxon>Sar</taxon>
        <taxon>Stramenopiles</taxon>
        <taxon>Ochrophyta</taxon>
        <taxon>Bacillariophyta</taxon>
        <taxon>Bacillariophyceae</taxon>
        <taxon>Bacillariophycidae</taxon>
        <taxon>Bacillariales</taxon>
        <taxon>Bacillariaceae</taxon>
        <taxon>Cylindrotheca</taxon>
    </lineage>
</organism>
<protein>
    <submittedName>
        <fullName evidence="1">Uncharacterized protein</fullName>
    </submittedName>
</protein>
<reference evidence="1" key="1">
    <citation type="submission" date="2023-08" db="EMBL/GenBank/DDBJ databases">
        <authorList>
            <person name="Audoor S."/>
            <person name="Bilcke G."/>
        </authorList>
    </citation>
    <scope>NUCLEOTIDE SEQUENCE</scope>
</reference>